<gene>
    <name evidence="1" type="ORF">H312_02016</name>
</gene>
<dbReference type="HOGENOM" id="CLU_2055181_0_0_1"/>
<reference evidence="1 2" key="2">
    <citation type="submission" date="2014-03" db="EMBL/GenBank/DDBJ databases">
        <title>The Genome Sequence of Anncaliia algerae insect isolate PRA339.</title>
        <authorList>
            <consortium name="The Broad Institute Genome Sequencing Platform"/>
            <consortium name="The Broad Institute Genome Sequencing Center for Infectious Disease"/>
            <person name="Cuomo C."/>
            <person name="Becnel J."/>
            <person name="Sanscrainte N."/>
            <person name="Walker B."/>
            <person name="Young S.K."/>
            <person name="Zeng Q."/>
            <person name="Gargeya S."/>
            <person name="Fitzgerald M."/>
            <person name="Haas B."/>
            <person name="Abouelleil A."/>
            <person name="Alvarado L."/>
            <person name="Arachchi H.M."/>
            <person name="Berlin A.M."/>
            <person name="Chapman S.B."/>
            <person name="Dewar J."/>
            <person name="Goldberg J."/>
            <person name="Griggs A."/>
            <person name="Gujja S."/>
            <person name="Hansen M."/>
            <person name="Howarth C."/>
            <person name="Imamovic A."/>
            <person name="Larimer J."/>
            <person name="McCowan C."/>
            <person name="Murphy C."/>
            <person name="Neiman D."/>
            <person name="Pearson M."/>
            <person name="Priest M."/>
            <person name="Roberts A."/>
            <person name="Saif S."/>
            <person name="Shea T."/>
            <person name="Sisk P."/>
            <person name="Sykes S."/>
            <person name="Wortman J."/>
            <person name="Nusbaum C."/>
            <person name="Birren B."/>
        </authorList>
    </citation>
    <scope>NUCLEOTIDE SEQUENCE [LARGE SCALE GENOMIC DNA]</scope>
    <source>
        <strain evidence="1 2">PRA339</strain>
    </source>
</reference>
<evidence type="ECO:0000313" key="2">
    <source>
        <dbReference type="Proteomes" id="UP000030655"/>
    </source>
</evidence>
<keyword evidence="2" id="KW-1185">Reference proteome</keyword>
<accession>A0A059F0W6</accession>
<protein>
    <submittedName>
        <fullName evidence="1">Uncharacterized protein</fullName>
    </submittedName>
</protein>
<evidence type="ECO:0000313" key="1">
    <source>
        <dbReference type="EMBL" id="KCZ80596.1"/>
    </source>
</evidence>
<dbReference type="EMBL" id="KK365172">
    <property type="protein sequence ID" value="KCZ80596.1"/>
    <property type="molecule type" value="Genomic_DNA"/>
</dbReference>
<feature type="non-terminal residue" evidence="1">
    <location>
        <position position="120"/>
    </location>
</feature>
<organism evidence="1 2">
    <name type="scientific">Anncaliia algerae PRA339</name>
    <dbReference type="NCBI Taxonomy" id="1288291"/>
    <lineage>
        <taxon>Eukaryota</taxon>
        <taxon>Fungi</taxon>
        <taxon>Fungi incertae sedis</taxon>
        <taxon>Microsporidia</taxon>
        <taxon>Tubulinosematoidea</taxon>
        <taxon>Tubulinosematidae</taxon>
        <taxon>Anncaliia</taxon>
    </lineage>
</organism>
<name>A0A059F0W6_9MICR</name>
<proteinExistence type="predicted"/>
<sequence length="120" mass="14620">MINDYEKEFIKEFIRNKTRLDTRELLEKRIINKRNLNCLEYEKSYIFSKNKSKVEIFLKFETNDVFYNQFKEKDIITHPQIISNYEFPFKIDEFFKSFLEETKLTVKLDINVIVDDGSVL</sequence>
<dbReference type="OrthoDB" id="369002at2759"/>
<reference evidence="2" key="1">
    <citation type="submission" date="2013-02" db="EMBL/GenBank/DDBJ databases">
        <authorList>
            <consortium name="The Broad Institute Genome Sequencing Platform"/>
            <person name="Cuomo C."/>
            <person name="Becnel J."/>
            <person name="Sanscrainte N."/>
            <person name="Walker B."/>
            <person name="Young S.K."/>
            <person name="Zeng Q."/>
            <person name="Gargeya S."/>
            <person name="Fitzgerald M."/>
            <person name="Haas B."/>
            <person name="Abouelleil A."/>
            <person name="Alvarado L."/>
            <person name="Arachchi H.M."/>
            <person name="Berlin A.M."/>
            <person name="Chapman S.B."/>
            <person name="Dewar J."/>
            <person name="Goldberg J."/>
            <person name="Griggs A."/>
            <person name="Gujja S."/>
            <person name="Hansen M."/>
            <person name="Howarth C."/>
            <person name="Imamovic A."/>
            <person name="Larimer J."/>
            <person name="McCowan C."/>
            <person name="Murphy C."/>
            <person name="Neiman D."/>
            <person name="Pearson M."/>
            <person name="Priest M."/>
            <person name="Roberts A."/>
            <person name="Saif S."/>
            <person name="Shea T."/>
            <person name="Sisk P."/>
            <person name="Sykes S."/>
            <person name="Wortman J."/>
            <person name="Nusbaum C."/>
            <person name="Birren B."/>
        </authorList>
    </citation>
    <scope>NUCLEOTIDE SEQUENCE [LARGE SCALE GENOMIC DNA]</scope>
    <source>
        <strain evidence="2">PRA339</strain>
    </source>
</reference>
<dbReference type="VEuPathDB" id="MicrosporidiaDB:H312_02016"/>
<dbReference type="STRING" id="1288291.A0A059F0W6"/>
<dbReference type="Proteomes" id="UP000030655">
    <property type="component" value="Unassembled WGS sequence"/>
</dbReference>
<dbReference type="AlphaFoldDB" id="A0A059F0W6"/>